<protein>
    <submittedName>
        <fullName evidence="1">Uncharacterized protein</fullName>
    </submittedName>
</protein>
<dbReference type="EMBL" id="CBTJ020000040">
    <property type="protein sequence ID" value="CDI02586.1"/>
    <property type="molecule type" value="Genomic_DNA"/>
</dbReference>
<gene>
    <name evidence="1" type="ORF">BN873_330063</name>
</gene>
<proteinExistence type="predicted"/>
<dbReference type="OrthoDB" id="5625447at2"/>
<keyword evidence="2" id="KW-1185">Reference proteome</keyword>
<dbReference type="STRING" id="1400863.BN873_330063"/>
<reference evidence="1" key="1">
    <citation type="submission" date="2013-07" db="EMBL/GenBank/DDBJ databases">
        <authorList>
            <person name="McIlroy S."/>
        </authorList>
    </citation>
    <scope>NUCLEOTIDE SEQUENCE [LARGE SCALE GENOMIC DNA]</scope>
    <source>
        <strain evidence="1">Run_A_D11</strain>
    </source>
</reference>
<sequence length="87" mass="9713">MLTYKDCVDATGLEEGEIEAIAQHEHLPEIVAAELGYGLAQQTGGEQIIDQMIRDDIKTAKQPETAMRWQTVLDRFESNHQIGTQSV</sequence>
<evidence type="ECO:0000313" key="2">
    <source>
        <dbReference type="Proteomes" id="UP000035760"/>
    </source>
</evidence>
<comment type="caution">
    <text evidence="1">The sequence shown here is derived from an EMBL/GenBank/DDBJ whole genome shotgun (WGS) entry which is preliminary data.</text>
</comment>
<accession>W6M457</accession>
<reference evidence="1" key="2">
    <citation type="submission" date="2014-03" db="EMBL/GenBank/DDBJ databases">
        <title>Candidatus Competibacter-lineage genomes retrieved from metagenomes reveal functional metabolic diversity.</title>
        <authorList>
            <person name="McIlroy S.J."/>
            <person name="Albertsen M."/>
            <person name="Andresen E.K."/>
            <person name="Saunders A.M."/>
            <person name="Kristiansen R."/>
            <person name="Stokholm-Bjerregaard M."/>
            <person name="Nielsen K.L."/>
            <person name="Nielsen P.H."/>
        </authorList>
    </citation>
    <scope>NUCLEOTIDE SEQUENCE</scope>
    <source>
        <strain evidence="1">Run_A_D11</strain>
    </source>
</reference>
<dbReference type="RefSeq" id="WP_053085276.1">
    <property type="nucleotide sequence ID" value="NZ_CBTJ020000040.1"/>
</dbReference>
<evidence type="ECO:0000313" key="1">
    <source>
        <dbReference type="EMBL" id="CDI02586.1"/>
    </source>
</evidence>
<name>W6M457_9GAMM</name>
<dbReference type="AlphaFoldDB" id="W6M457"/>
<dbReference type="Proteomes" id="UP000035760">
    <property type="component" value="Unassembled WGS sequence"/>
</dbReference>
<organism evidence="1 2">
    <name type="scientific">Candidatus Competibacter denitrificans Run_A_D11</name>
    <dbReference type="NCBI Taxonomy" id="1400863"/>
    <lineage>
        <taxon>Bacteria</taxon>
        <taxon>Pseudomonadati</taxon>
        <taxon>Pseudomonadota</taxon>
        <taxon>Gammaproteobacteria</taxon>
        <taxon>Candidatus Competibacteraceae</taxon>
        <taxon>Candidatus Competibacter</taxon>
    </lineage>
</organism>